<evidence type="ECO:0000313" key="2">
    <source>
        <dbReference type="Proteomes" id="UP000886748"/>
    </source>
</evidence>
<dbReference type="AlphaFoldDB" id="A0A9D1N136"/>
<dbReference type="InterPro" id="IPR010982">
    <property type="entry name" value="Lambda_DNA-bd_dom_sf"/>
</dbReference>
<proteinExistence type="predicted"/>
<organism evidence="1 2">
    <name type="scientific">Candidatus Limenecus avicola</name>
    <dbReference type="NCBI Taxonomy" id="2840847"/>
    <lineage>
        <taxon>Bacteria</taxon>
        <taxon>Bacillati</taxon>
        <taxon>Bacillota</taxon>
        <taxon>Clostridia</taxon>
        <taxon>Eubacteriales</taxon>
        <taxon>Clostridiaceae</taxon>
        <taxon>Clostridiaceae incertae sedis</taxon>
        <taxon>Candidatus Limenecus</taxon>
    </lineage>
</organism>
<dbReference type="Gene3D" id="1.10.260.40">
    <property type="entry name" value="lambda repressor-like DNA-binding domains"/>
    <property type="match status" value="1"/>
</dbReference>
<comment type="caution">
    <text evidence="1">The sequence shown here is derived from an EMBL/GenBank/DDBJ whole genome shotgun (WGS) entry which is preliminary data.</text>
</comment>
<dbReference type="GO" id="GO:0003677">
    <property type="term" value="F:DNA binding"/>
    <property type="evidence" value="ECO:0007669"/>
    <property type="project" value="InterPro"/>
</dbReference>
<dbReference type="EMBL" id="DVOD01000060">
    <property type="protein sequence ID" value="HIU93120.1"/>
    <property type="molecule type" value="Genomic_DNA"/>
</dbReference>
<name>A0A9D1N136_9CLOT</name>
<evidence type="ECO:0000313" key="1">
    <source>
        <dbReference type="EMBL" id="HIU93120.1"/>
    </source>
</evidence>
<reference evidence="1" key="1">
    <citation type="submission" date="2020-10" db="EMBL/GenBank/DDBJ databases">
        <authorList>
            <person name="Gilroy R."/>
        </authorList>
    </citation>
    <scope>NUCLEOTIDE SEQUENCE</scope>
    <source>
        <strain evidence="1">CHK154-7741</strain>
    </source>
</reference>
<protein>
    <submittedName>
        <fullName evidence="1">Uncharacterized protein</fullName>
    </submittedName>
</protein>
<dbReference type="Proteomes" id="UP000886748">
    <property type="component" value="Unassembled WGS sequence"/>
</dbReference>
<gene>
    <name evidence="1" type="ORF">IAD26_08315</name>
</gene>
<accession>A0A9D1N136</accession>
<sequence length="66" mass="7485">MHVFASSQDAAKIAKKIEKLKQQRKISTYELALDMGLSEYPIQTLLAHNKATVKTINTINYYLTSL</sequence>
<reference evidence="1" key="2">
    <citation type="journal article" date="2021" name="PeerJ">
        <title>Extensive microbial diversity within the chicken gut microbiome revealed by metagenomics and culture.</title>
        <authorList>
            <person name="Gilroy R."/>
            <person name="Ravi A."/>
            <person name="Getino M."/>
            <person name="Pursley I."/>
            <person name="Horton D.L."/>
            <person name="Alikhan N.F."/>
            <person name="Baker D."/>
            <person name="Gharbi K."/>
            <person name="Hall N."/>
            <person name="Watson M."/>
            <person name="Adriaenssens E.M."/>
            <person name="Foster-Nyarko E."/>
            <person name="Jarju S."/>
            <person name="Secka A."/>
            <person name="Antonio M."/>
            <person name="Oren A."/>
            <person name="Chaudhuri R.R."/>
            <person name="La Ragione R."/>
            <person name="Hildebrand F."/>
            <person name="Pallen M.J."/>
        </authorList>
    </citation>
    <scope>NUCLEOTIDE SEQUENCE</scope>
    <source>
        <strain evidence="1">CHK154-7741</strain>
    </source>
</reference>